<feature type="domain" description="PAS" evidence="6">
    <location>
        <begin position="260"/>
        <end position="332"/>
    </location>
</feature>
<dbReference type="InterPro" id="IPR013767">
    <property type="entry name" value="PAS_fold"/>
</dbReference>
<keyword evidence="3" id="KW-0157">Chromophore</keyword>
<protein>
    <submittedName>
        <fullName evidence="8">PAS domain S-box protein</fullName>
    </submittedName>
</protein>
<dbReference type="SMART" id="SM00086">
    <property type="entry name" value="PAC"/>
    <property type="match status" value="3"/>
</dbReference>
<dbReference type="OrthoDB" id="230688at2157"/>
<reference evidence="8 9" key="1">
    <citation type="submission" date="2018-10" db="EMBL/GenBank/DDBJ databases">
        <title>Natrarchaeobius chitinivorans gen. nov., sp. nov., and Natrarchaeobius haloalkaliphilus sp. nov., alkaliphilic, chitin-utilizing haloarchaea from hypersaline alkaline lakes.</title>
        <authorList>
            <person name="Sorokin D.Y."/>
            <person name="Elcheninov A.G."/>
            <person name="Kostrikina N.A."/>
            <person name="Bale N.J."/>
            <person name="Sinninghe Damste J.S."/>
            <person name="Khijniak T.V."/>
            <person name="Kublanov I.V."/>
            <person name="Toshchakov S.V."/>
        </authorList>
    </citation>
    <scope>NUCLEOTIDE SEQUENCE [LARGE SCALE GENOMIC DNA]</scope>
    <source>
        <strain evidence="8 9">AArcht4T</strain>
    </source>
</reference>
<dbReference type="InterPro" id="IPR001610">
    <property type="entry name" value="PAC"/>
</dbReference>
<dbReference type="CDD" id="cd00130">
    <property type="entry name" value="PAS"/>
    <property type="match status" value="3"/>
</dbReference>
<name>A0A3N6NEF9_NATCH</name>
<evidence type="ECO:0000259" key="6">
    <source>
        <dbReference type="PROSITE" id="PS50112"/>
    </source>
</evidence>
<dbReference type="Gene3D" id="3.30.450.20">
    <property type="entry name" value="PAS domain"/>
    <property type="match status" value="4"/>
</dbReference>
<evidence type="ECO:0000259" key="5">
    <source>
        <dbReference type="PROSITE" id="PS50109"/>
    </source>
</evidence>
<proteinExistence type="predicted"/>
<accession>A0A3N6NEF9</accession>
<sequence length="718" mass="80043">MKGRSSTDSSKTGPLESVTDGRLTVDREGTCTAIDDGALATFDETRGALVGREVFSLLCRRPNSVRRKLRNAIDDGVPSSITVRTPSSDRPGADGRTVYGWIVPEETEATVLLVDPETRRENAETSCEEDSTVDGPDKRGLLEQTERLARTGGWEFDLETEQLFWTRETRRIHGVDKRYEPTLEDALSFYHPDDRDAIETAVERAVEQGERYDLTARIQPSAGEWKWVRTIGEPVTVNGERNVIRGAIRDVTPETKLDRDLALLRRAVDSAPVGITIRDATREGEPLVYANEAFADLTGYDVEEAIGRSCRFLQGEGTDPETVSAIRDALDQNAPIRTEIKNYREDGSAFWNRLTIAPIGTDDTVTHFVGFQEDVTERKETEQRRRQFERAVEHAGHAIYITDRDGHIEYVNDSFVELTGYERSEIYGKTPNVLNSGDMPRSYFERLWETILAGETFEERIVDEGKSGHRYHAHQTIAPLIDEDDDVTGFVAIQSDITAKIEREQRIAVLDRVLRHNIRNDMNTVLGHAEMIAEETSGPLAESARTIETTARDLVTLAEKERRVAQLLSEEPARHTRRIAPLVDAAVERIESAYPDADVSVVTGPSPVSVVGSDHLTDALVELLENAIVHAECDRPTVEIQVESNADTVTISVIDEGPGIPTTAEELFSTEMLPDSLSHQEGIGLWFVHWFVSRAGGSLEFDDHESRGAVVSIELPRA</sequence>
<dbReference type="AlphaFoldDB" id="A0A3N6NEF9"/>
<feature type="region of interest" description="Disordered" evidence="4">
    <location>
        <begin position="1"/>
        <end position="24"/>
    </location>
</feature>
<feature type="domain" description="PAC" evidence="7">
    <location>
        <begin position="336"/>
        <end position="387"/>
    </location>
</feature>
<dbReference type="SMART" id="SM00387">
    <property type="entry name" value="HATPase_c"/>
    <property type="match status" value="1"/>
</dbReference>
<dbReference type="NCBIfam" id="TIGR00229">
    <property type="entry name" value="sensory_box"/>
    <property type="match status" value="3"/>
</dbReference>
<dbReference type="PANTHER" id="PTHR47429">
    <property type="entry name" value="PROTEIN TWIN LOV 1"/>
    <property type="match status" value="1"/>
</dbReference>
<evidence type="ECO:0000313" key="8">
    <source>
        <dbReference type="EMBL" id="RQG97262.1"/>
    </source>
</evidence>
<dbReference type="Proteomes" id="UP000282323">
    <property type="component" value="Unassembled WGS sequence"/>
</dbReference>
<dbReference type="SUPFAM" id="SSF55874">
    <property type="entry name" value="ATPase domain of HSP90 chaperone/DNA topoisomerase II/histidine kinase"/>
    <property type="match status" value="1"/>
</dbReference>
<dbReference type="InterPro" id="IPR036890">
    <property type="entry name" value="HATPase_C_sf"/>
</dbReference>
<dbReference type="Gene3D" id="3.30.565.10">
    <property type="entry name" value="Histidine kinase-like ATPase, C-terminal domain"/>
    <property type="match status" value="1"/>
</dbReference>
<feature type="compositionally biased region" description="Polar residues" evidence="4">
    <location>
        <begin position="1"/>
        <end position="12"/>
    </location>
</feature>
<feature type="region of interest" description="Disordered" evidence="4">
    <location>
        <begin position="117"/>
        <end position="139"/>
    </location>
</feature>
<dbReference type="Pfam" id="PF02518">
    <property type="entry name" value="HATPase_c"/>
    <property type="match status" value="1"/>
</dbReference>
<dbReference type="Pfam" id="PF08447">
    <property type="entry name" value="PAS_3"/>
    <property type="match status" value="1"/>
</dbReference>
<dbReference type="PROSITE" id="PS50112">
    <property type="entry name" value="PAS"/>
    <property type="match status" value="2"/>
</dbReference>
<evidence type="ECO:0000256" key="1">
    <source>
        <dbReference type="ARBA" id="ARBA00022630"/>
    </source>
</evidence>
<feature type="domain" description="Histidine kinase" evidence="5">
    <location>
        <begin position="513"/>
        <end position="718"/>
    </location>
</feature>
<dbReference type="Pfam" id="PF13426">
    <property type="entry name" value="PAS_9"/>
    <property type="match status" value="1"/>
</dbReference>
<dbReference type="PANTHER" id="PTHR47429:SF2">
    <property type="entry name" value="PROTEIN TWIN LOV 1"/>
    <property type="match status" value="1"/>
</dbReference>
<dbReference type="EMBL" id="REGA01000002">
    <property type="protein sequence ID" value="RQG97262.1"/>
    <property type="molecule type" value="Genomic_DNA"/>
</dbReference>
<dbReference type="PROSITE" id="PS50109">
    <property type="entry name" value="HIS_KIN"/>
    <property type="match status" value="1"/>
</dbReference>
<evidence type="ECO:0000256" key="3">
    <source>
        <dbReference type="ARBA" id="ARBA00022991"/>
    </source>
</evidence>
<dbReference type="SMART" id="SM00091">
    <property type="entry name" value="PAS"/>
    <property type="match status" value="4"/>
</dbReference>
<feature type="domain" description="PAS" evidence="6">
    <location>
        <begin position="384"/>
        <end position="430"/>
    </location>
</feature>
<dbReference type="PRINTS" id="PR00344">
    <property type="entry name" value="BCTRLSENSOR"/>
</dbReference>
<dbReference type="InterPro" id="IPR035965">
    <property type="entry name" value="PAS-like_dom_sf"/>
</dbReference>
<dbReference type="PROSITE" id="PS50113">
    <property type="entry name" value="PAC"/>
    <property type="match status" value="2"/>
</dbReference>
<evidence type="ECO:0000259" key="7">
    <source>
        <dbReference type="PROSITE" id="PS50113"/>
    </source>
</evidence>
<dbReference type="InterPro" id="IPR000700">
    <property type="entry name" value="PAS-assoc_C"/>
</dbReference>
<dbReference type="InterPro" id="IPR004358">
    <property type="entry name" value="Sig_transdc_His_kin-like_C"/>
</dbReference>
<keyword evidence="1" id="KW-0285">Flavoprotein</keyword>
<feature type="domain" description="PAC" evidence="7">
    <location>
        <begin position="455"/>
        <end position="509"/>
    </location>
</feature>
<dbReference type="InterPro" id="IPR003594">
    <property type="entry name" value="HATPase_dom"/>
</dbReference>
<evidence type="ECO:0000256" key="4">
    <source>
        <dbReference type="SAM" id="MobiDB-lite"/>
    </source>
</evidence>
<keyword evidence="2" id="KW-0288">FMN</keyword>
<dbReference type="RefSeq" id="WP_124194384.1">
    <property type="nucleotide sequence ID" value="NZ_REGA01000002.1"/>
</dbReference>
<dbReference type="GO" id="GO:0016772">
    <property type="term" value="F:transferase activity, transferring phosphorus-containing groups"/>
    <property type="evidence" value="ECO:0007669"/>
    <property type="project" value="InterPro"/>
</dbReference>
<evidence type="ECO:0000313" key="9">
    <source>
        <dbReference type="Proteomes" id="UP000282323"/>
    </source>
</evidence>
<dbReference type="InterPro" id="IPR005467">
    <property type="entry name" value="His_kinase_dom"/>
</dbReference>
<dbReference type="GO" id="GO:0006355">
    <property type="term" value="P:regulation of DNA-templated transcription"/>
    <property type="evidence" value="ECO:0007669"/>
    <property type="project" value="InterPro"/>
</dbReference>
<evidence type="ECO:0000256" key="2">
    <source>
        <dbReference type="ARBA" id="ARBA00022643"/>
    </source>
</evidence>
<keyword evidence="9" id="KW-1185">Reference proteome</keyword>
<dbReference type="InterPro" id="IPR013655">
    <property type="entry name" value="PAS_fold_3"/>
</dbReference>
<comment type="caution">
    <text evidence="8">The sequence shown here is derived from an EMBL/GenBank/DDBJ whole genome shotgun (WGS) entry which is preliminary data.</text>
</comment>
<organism evidence="8 9">
    <name type="scientific">Natrarchaeobius chitinivorans</name>
    <dbReference type="NCBI Taxonomy" id="1679083"/>
    <lineage>
        <taxon>Archaea</taxon>
        <taxon>Methanobacteriati</taxon>
        <taxon>Methanobacteriota</taxon>
        <taxon>Stenosarchaea group</taxon>
        <taxon>Halobacteria</taxon>
        <taxon>Halobacteriales</taxon>
        <taxon>Natrialbaceae</taxon>
        <taxon>Natrarchaeobius</taxon>
    </lineage>
</organism>
<dbReference type="Pfam" id="PF00989">
    <property type="entry name" value="PAS"/>
    <property type="match status" value="1"/>
</dbReference>
<dbReference type="SUPFAM" id="SSF55785">
    <property type="entry name" value="PYP-like sensor domain (PAS domain)"/>
    <property type="match status" value="4"/>
</dbReference>
<gene>
    <name evidence="8" type="ORF">EA473_04125</name>
</gene>
<dbReference type="InterPro" id="IPR000014">
    <property type="entry name" value="PAS"/>
</dbReference>